<dbReference type="GO" id="GO:0016791">
    <property type="term" value="F:phosphatase activity"/>
    <property type="evidence" value="ECO:0007669"/>
    <property type="project" value="InterPro"/>
</dbReference>
<feature type="region of interest" description="Disordered" evidence="1">
    <location>
        <begin position="104"/>
        <end position="133"/>
    </location>
</feature>
<evidence type="ECO:0000313" key="4">
    <source>
        <dbReference type="Proteomes" id="UP000683925"/>
    </source>
</evidence>
<evidence type="ECO:0000256" key="1">
    <source>
        <dbReference type="SAM" id="MobiDB-lite"/>
    </source>
</evidence>
<evidence type="ECO:0000313" key="3">
    <source>
        <dbReference type="EMBL" id="CAD8200902.1"/>
    </source>
</evidence>
<gene>
    <name evidence="3" type="ORF">POCTA_138.1.T1230043</name>
</gene>
<feature type="region of interest" description="Disordered" evidence="1">
    <location>
        <begin position="41"/>
        <end position="87"/>
    </location>
</feature>
<dbReference type="InterPro" id="IPR011948">
    <property type="entry name" value="Dullard_phosphatase"/>
</dbReference>
<dbReference type="CDD" id="cd07521">
    <property type="entry name" value="HAD_FCP1-like"/>
    <property type="match status" value="1"/>
</dbReference>
<dbReference type="NCBIfam" id="TIGR02251">
    <property type="entry name" value="HIF-SF_euk"/>
    <property type="match status" value="1"/>
</dbReference>
<feature type="domain" description="FCP1 homology" evidence="2">
    <location>
        <begin position="352"/>
        <end position="514"/>
    </location>
</feature>
<comment type="caution">
    <text evidence="3">The sequence shown here is derived from an EMBL/GenBank/DDBJ whole genome shotgun (WGS) entry which is preliminary data.</text>
</comment>
<proteinExistence type="predicted"/>
<dbReference type="EMBL" id="CAJJDP010000123">
    <property type="protein sequence ID" value="CAD8200902.1"/>
    <property type="molecule type" value="Genomic_DNA"/>
</dbReference>
<dbReference type="OMA" id="FRENCVQ"/>
<dbReference type="SMART" id="SM00577">
    <property type="entry name" value="CPDc"/>
    <property type="match status" value="1"/>
</dbReference>
<keyword evidence="4" id="KW-1185">Reference proteome</keyword>
<sequence length="551" mass="64497">MQKTTLNYSCANLFQKQTQFDNVNIGISIDKENSYAGLQKKRQLQNRDTTTQTQQKTDLQSNSGLQKSSSLSQFYRPSSSNDKHSYQHQNTYAYLKDMKNSSYSQQLQQSSYQKRHTSSKQVKEHNSKQVQYPQNIQLRLNSLESYEDKKLNLKLMKSSLQKQQNLKSKDLSEFKNYQILDNKTEKQKYKGLLAKYFQISQHKIADEKKQTKDVKQIYNMYTQIKDIKNCNTNQLKQTQEKKKGQLQEFVTQLNGDTFGAIQKLQMSNTLIKSDRQQSSDVKQTHHNKISVTQQNEPFLYYISSIISALRVKEQNKYDEKVRDHFAQTYQGLLFASQFDLNFDEDKILSLPRSNNLKTIVFDLDETLIHCNENAQIPGDVILPITFPNGETVQASINIRPHAQKVLQTLSKHFEIIIFTASHSSYANIVIDYLDPKRQWISHRLFRENCVQTPEGAYVKDLRVLGNRKLSNVLLVDNASYSFGKQIENGVPIISFYDNYDDQELLHLQHYLLSFRHEKDVRDLNQRMLKLNQFTNYQDLKELLQGLFEMYI</sequence>
<dbReference type="InterPro" id="IPR004274">
    <property type="entry name" value="FCP1_dom"/>
</dbReference>
<feature type="compositionally biased region" description="Low complexity" evidence="1">
    <location>
        <begin position="46"/>
        <end position="73"/>
    </location>
</feature>
<protein>
    <recommendedName>
        <fullName evidence="2">FCP1 homology domain-containing protein</fullName>
    </recommendedName>
</protein>
<dbReference type="Pfam" id="PF03031">
    <property type="entry name" value="NIF"/>
    <property type="match status" value="1"/>
</dbReference>
<accession>A0A8S1XK78</accession>
<dbReference type="Proteomes" id="UP000683925">
    <property type="component" value="Unassembled WGS sequence"/>
</dbReference>
<name>A0A8S1XK78_PAROT</name>
<evidence type="ECO:0000259" key="2">
    <source>
        <dbReference type="PROSITE" id="PS50969"/>
    </source>
</evidence>
<reference evidence="3" key="1">
    <citation type="submission" date="2021-01" db="EMBL/GenBank/DDBJ databases">
        <authorList>
            <consortium name="Genoscope - CEA"/>
            <person name="William W."/>
        </authorList>
    </citation>
    <scope>NUCLEOTIDE SEQUENCE</scope>
</reference>
<dbReference type="FunFam" id="3.40.50.1000:FF:000121">
    <property type="entry name" value="Uncharacterized protein"/>
    <property type="match status" value="1"/>
</dbReference>
<dbReference type="InterPro" id="IPR050365">
    <property type="entry name" value="TIM50"/>
</dbReference>
<dbReference type="PANTHER" id="PTHR12210">
    <property type="entry name" value="DULLARD PROTEIN PHOSPHATASE"/>
    <property type="match status" value="1"/>
</dbReference>
<dbReference type="PROSITE" id="PS50969">
    <property type="entry name" value="FCP1"/>
    <property type="match status" value="1"/>
</dbReference>
<dbReference type="OrthoDB" id="277011at2759"/>
<dbReference type="AlphaFoldDB" id="A0A8S1XK78"/>
<organism evidence="3 4">
    <name type="scientific">Paramecium octaurelia</name>
    <dbReference type="NCBI Taxonomy" id="43137"/>
    <lineage>
        <taxon>Eukaryota</taxon>
        <taxon>Sar</taxon>
        <taxon>Alveolata</taxon>
        <taxon>Ciliophora</taxon>
        <taxon>Intramacronucleata</taxon>
        <taxon>Oligohymenophorea</taxon>
        <taxon>Peniculida</taxon>
        <taxon>Parameciidae</taxon>
        <taxon>Paramecium</taxon>
    </lineage>
</organism>